<sequence length="513" mass="58542">MNVFILDDDENIVQALYRMIERSGLPLERTLETCSPVDALNIVVEQRPDIIITDIRMPGMTGLEFIEELKRRGSRSKVIFMSGYKEFEYAQEAIRLGAHDYLVKPFSEQRLTAVLTSVIEGIKRERKSKHERETLLKKSLYHSLIKGYQWELADKEQLDGWNMQTKSLFYYLLYIELQIPADGSIERFTDIEAKLRKWEKEVLLPEYHSLLLFDDVRQLALIYSYAGQRQASIHEEHRDVWVGIKQEIECNLGVIANIGVSSILHSVSELPKGFQEAKKASQQMFFAGKPGIHMYDPSDKAEVVSSDLFESAKIVECILLGKHQESTELILSGFARIRQNHHADKQAIFLACNNLIGRLSPILKQTGESSLMENIGTLTELQEWMLQQLALAAMTAEQARKDPDDQLIAKVKQYCLDHIGEDITLQQIAEFAGYNKAYFSSYFKKKAGVSFWDYLTGVRIDKAKELLETSQLNVYEIGQAVGYHNPSHFGKMFKQAVGCTPAEYKLTMAGFGK</sequence>
<dbReference type="PANTHER" id="PTHR42713:SF3">
    <property type="entry name" value="TRANSCRIPTIONAL REGULATORY PROTEIN HPTR"/>
    <property type="match status" value="1"/>
</dbReference>
<keyword evidence="12" id="KW-1185">Reference proteome</keyword>
<protein>
    <submittedName>
        <fullName evidence="11">Response regulator</fullName>
    </submittedName>
</protein>
<keyword evidence="2" id="KW-0963">Cytoplasm</keyword>
<dbReference type="Pfam" id="PF12833">
    <property type="entry name" value="HTH_18"/>
    <property type="match status" value="1"/>
</dbReference>
<evidence type="ECO:0000256" key="4">
    <source>
        <dbReference type="ARBA" id="ARBA00023012"/>
    </source>
</evidence>
<evidence type="ECO:0000256" key="8">
    <source>
        <dbReference type="PROSITE-ProRule" id="PRU00169"/>
    </source>
</evidence>
<dbReference type="PROSITE" id="PS50110">
    <property type="entry name" value="RESPONSE_REGULATORY"/>
    <property type="match status" value="1"/>
</dbReference>
<dbReference type="Proteomes" id="UP001596113">
    <property type="component" value="Unassembled WGS sequence"/>
</dbReference>
<reference evidence="12" key="1">
    <citation type="journal article" date="2019" name="Int. J. Syst. Evol. Microbiol.">
        <title>The Global Catalogue of Microorganisms (GCM) 10K type strain sequencing project: providing services to taxonomists for standard genome sequencing and annotation.</title>
        <authorList>
            <consortium name="The Broad Institute Genomics Platform"/>
            <consortium name="The Broad Institute Genome Sequencing Center for Infectious Disease"/>
            <person name="Wu L."/>
            <person name="Ma J."/>
        </authorList>
    </citation>
    <scope>NUCLEOTIDE SEQUENCE [LARGE SCALE GENOMIC DNA]</scope>
    <source>
        <strain evidence="12">CGMCC 1.18575</strain>
    </source>
</reference>
<dbReference type="PROSITE" id="PS01124">
    <property type="entry name" value="HTH_ARAC_FAMILY_2"/>
    <property type="match status" value="1"/>
</dbReference>
<evidence type="ECO:0000256" key="1">
    <source>
        <dbReference type="ARBA" id="ARBA00004496"/>
    </source>
</evidence>
<dbReference type="PROSITE" id="PS00041">
    <property type="entry name" value="HTH_ARAC_FAMILY_1"/>
    <property type="match status" value="1"/>
</dbReference>
<comment type="subcellular location">
    <subcellularLocation>
        <location evidence="1">Cytoplasm</location>
    </subcellularLocation>
</comment>
<keyword evidence="7" id="KW-0804">Transcription</keyword>
<evidence type="ECO:0000256" key="3">
    <source>
        <dbReference type="ARBA" id="ARBA00022553"/>
    </source>
</evidence>
<dbReference type="SMART" id="SM00342">
    <property type="entry name" value="HTH_ARAC"/>
    <property type="match status" value="1"/>
</dbReference>
<keyword evidence="3 8" id="KW-0597">Phosphoprotein</keyword>
<feature type="modified residue" description="4-aspartylphosphate" evidence="8">
    <location>
        <position position="54"/>
    </location>
</feature>
<dbReference type="CDD" id="cd17536">
    <property type="entry name" value="REC_YesN-like"/>
    <property type="match status" value="1"/>
</dbReference>
<evidence type="ECO:0000256" key="5">
    <source>
        <dbReference type="ARBA" id="ARBA00023015"/>
    </source>
</evidence>
<accession>A0ABW0HT13</accession>
<keyword evidence="5" id="KW-0805">Transcription regulation</keyword>
<dbReference type="PANTHER" id="PTHR42713">
    <property type="entry name" value="HISTIDINE KINASE-RELATED"/>
    <property type="match status" value="1"/>
</dbReference>
<dbReference type="InterPro" id="IPR009057">
    <property type="entry name" value="Homeodomain-like_sf"/>
</dbReference>
<dbReference type="InterPro" id="IPR051552">
    <property type="entry name" value="HptR"/>
</dbReference>
<dbReference type="Gene3D" id="1.10.10.60">
    <property type="entry name" value="Homeodomain-like"/>
    <property type="match status" value="2"/>
</dbReference>
<dbReference type="PRINTS" id="PR00032">
    <property type="entry name" value="HTHARAC"/>
</dbReference>
<keyword evidence="4" id="KW-0902">Two-component regulatory system</keyword>
<dbReference type="EMBL" id="JBHSMI010000025">
    <property type="protein sequence ID" value="MFC5404271.1"/>
    <property type="molecule type" value="Genomic_DNA"/>
</dbReference>
<name>A0ABW0HT13_9BACL</name>
<keyword evidence="6" id="KW-0238">DNA-binding</keyword>
<dbReference type="InterPro" id="IPR011006">
    <property type="entry name" value="CheY-like_superfamily"/>
</dbReference>
<dbReference type="InterPro" id="IPR001789">
    <property type="entry name" value="Sig_transdc_resp-reg_receiver"/>
</dbReference>
<feature type="domain" description="HTH araC/xylS-type" evidence="9">
    <location>
        <begin position="409"/>
        <end position="507"/>
    </location>
</feature>
<dbReference type="InterPro" id="IPR018062">
    <property type="entry name" value="HTH_AraC-typ_CS"/>
</dbReference>
<dbReference type="SMART" id="SM00448">
    <property type="entry name" value="REC"/>
    <property type="match status" value="1"/>
</dbReference>
<dbReference type="SUPFAM" id="SSF46689">
    <property type="entry name" value="Homeodomain-like"/>
    <property type="match status" value="2"/>
</dbReference>
<evidence type="ECO:0000313" key="11">
    <source>
        <dbReference type="EMBL" id="MFC5404271.1"/>
    </source>
</evidence>
<dbReference type="InterPro" id="IPR018060">
    <property type="entry name" value="HTH_AraC"/>
</dbReference>
<evidence type="ECO:0000313" key="12">
    <source>
        <dbReference type="Proteomes" id="UP001596113"/>
    </source>
</evidence>
<organism evidence="11 12">
    <name type="scientific">Cohnella soli</name>
    <dbReference type="NCBI Taxonomy" id="425005"/>
    <lineage>
        <taxon>Bacteria</taxon>
        <taxon>Bacillati</taxon>
        <taxon>Bacillota</taxon>
        <taxon>Bacilli</taxon>
        <taxon>Bacillales</taxon>
        <taxon>Paenibacillaceae</taxon>
        <taxon>Cohnella</taxon>
    </lineage>
</organism>
<dbReference type="Pfam" id="PF00072">
    <property type="entry name" value="Response_reg"/>
    <property type="match status" value="1"/>
</dbReference>
<proteinExistence type="predicted"/>
<evidence type="ECO:0000259" key="10">
    <source>
        <dbReference type="PROSITE" id="PS50110"/>
    </source>
</evidence>
<evidence type="ECO:0000259" key="9">
    <source>
        <dbReference type="PROSITE" id="PS01124"/>
    </source>
</evidence>
<feature type="domain" description="Response regulatory" evidence="10">
    <location>
        <begin position="2"/>
        <end position="119"/>
    </location>
</feature>
<dbReference type="InterPro" id="IPR020449">
    <property type="entry name" value="Tscrpt_reg_AraC-type_HTH"/>
</dbReference>
<gene>
    <name evidence="11" type="ORF">ACFPOF_16135</name>
</gene>
<evidence type="ECO:0000256" key="7">
    <source>
        <dbReference type="ARBA" id="ARBA00023163"/>
    </source>
</evidence>
<evidence type="ECO:0000256" key="6">
    <source>
        <dbReference type="ARBA" id="ARBA00023125"/>
    </source>
</evidence>
<dbReference type="RefSeq" id="WP_378134381.1">
    <property type="nucleotide sequence ID" value="NZ_JBHSMI010000025.1"/>
</dbReference>
<evidence type="ECO:0000256" key="2">
    <source>
        <dbReference type="ARBA" id="ARBA00022490"/>
    </source>
</evidence>
<comment type="caution">
    <text evidence="11">The sequence shown here is derived from an EMBL/GenBank/DDBJ whole genome shotgun (WGS) entry which is preliminary data.</text>
</comment>
<dbReference type="SUPFAM" id="SSF52172">
    <property type="entry name" value="CheY-like"/>
    <property type="match status" value="1"/>
</dbReference>
<dbReference type="Gene3D" id="3.40.50.2300">
    <property type="match status" value="1"/>
</dbReference>